<evidence type="ECO:0000313" key="7">
    <source>
        <dbReference type="EMBL" id="HIH69382.1"/>
    </source>
</evidence>
<dbReference type="Pfam" id="PF01956">
    <property type="entry name" value="EMC3_TMCO1"/>
    <property type="match status" value="1"/>
</dbReference>
<feature type="coiled-coil region" evidence="5">
    <location>
        <begin position="87"/>
        <end position="133"/>
    </location>
</feature>
<evidence type="ECO:0000313" key="8">
    <source>
        <dbReference type="Proteomes" id="UP000600363"/>
    </source>
</evidence>
<comment type="caution">
    <text evidence="7">The sequence shown here is derived from an EMBL/GenBank/DDBJ whole genome shotgun (WGS) entry which is preliminary data.</text>
</comment>
<dbReference type="EMBL" id="DUIH01000009">
    <property type="protein sequence ID" value="HIH69382.1"/>
    <property type="molecule type" value="Genomic_DNA"/>
</dbReference>
<dbReference type="PANTHER" id="PTHR42198:SF1">
    <property type="entry name" value="INTEGRAL MEMBRANE PROTEIN"/>
    <property type="match status" value="1"/>
</dbReference>
<dbReference type="InterPro" id="IPR002809">
    <property type="entry name" value="EMC3/TMCO1"/>
</dbReference>
<reference evidence="7" key="1">
    <citation type="journal article" date="2020" name="bioRxiv">
        <title>A rank-normalized archaeal taxonomy based on genome phylogeny resolves widespread incomplete and uneven classifications.</title>
        <authorList>
            <person name="Rinke C."/>
            <person name="Chuvochina M."/>
            <person name="Mussig A.J."/>
            <person name="Chaumeil P.-A."/>
            <person name="Waite D.W."/>
            <person name="Whitman W.B."/>
            <person name="Parks D.H."/>
            <person name="Hugenholtz P."/>
        </authorList>
    </citation>
    <scope>NUCLEOTIDE SEQUENCE</scope>
    <source>
        <strain evidence="7">UBA12518</strain>
    </source>
</reference>
<evidence type="ECO:0000256" key="5">
    <source>
        <dbReference type="SAM" id="Coils"/>
    </source>
</evidence>
<accession>A0A832RU77</accession>
<name>A0A832RU77_9EURY</name>
<dbReference type="PANTHER" id="PTHR42198">
    <property type="entry name" value="INTEGRAL MEMBRANE PROTEIN"/>
    <property type="match status" value="1"/>
</dbReference>
<evidence type="ECO:0000256" key="2">
    <source>
        <dbReference type="ARBA" id="ARBA00022692"/>
    </source>
</evidence>
<keyword evidence="2 6" id="KW-0812">Transmembrane</keyword>
<evidence type="ECO:0000256" key="6">
    <source>
        <dbReference type="SAM" id="Phobius"/>
    </source>
</evidence>
<dbReference type="Proteomes" id="UP000600363">
    <property type="component" value="Unassembled WGS sequence"/>
</dbReference>
<evidence type="ECO:0000256" key="1">
    <source>
        <dbReference type="ARBA" id="ARBA00004141"/>
    </source>
</evidence>
<protein>
    <submittedName>
        <fullName evidence="7">DUF106 domain-containing protein</fullName>
    </submittedName>
</protein>
<keyword evidence="3 6" id="KW-1133">Transmembrane helix</keyword>
<dbReference type="GO" id="GO:0016020">
    <property type="term" value="C:membrane"/>
    <property type="evidence" value="ECO:0007669"/>
    <property type="project" value="UniProtKB-SubCell"/>
</dbReference>
<dbReference type="RefSeq" id="WP_052353195.1">
    <property type="nucleotide sequence ID" value="NZ_DUIH01000009.1"/>
</dbReference>
<comment type="subcellular location">
    <subcellularLocation>
        <location evidence="1">Membrane</location>
        <topology evidence="1">Multi-pass membrane protein</topology>
    </subcellularLocation>
</comment>
<feature type="transmembrane region" description="Helical" evidence="6">
    <location>
        <begin position="138"/>
        <end position="156"/>
    </location>
</feature>
<dbReference type="InterPro" id="IPR038978">
    <property type="entry name" value="MJ0935"/>
</dbReference>
<organism evidence="7 8">
    <name type="scientific">Methermicoccus shengliensis</name>
    <dbReference type="NCBI Taxonomy" id="660064"/>
    <lineage>
        <taxon>Archaea</taxon>
        <taxon>Methanobacteriati</taxon>
        <taxon>Methanobacteriota</taxon>
        <taxon>Stenosarchaea group</taxon>
        <taxon>Methanomicrobia</taxon>
        <taxon>Methanosarcinales</taxon>
        <taxon>Methermicoccaceae</taxon>
        <taxon>Methermicoccus</taxon>
    </lineage>
</organism>
<proteinExistence type="predicted"/>
<feature type="transmembrane region" description="Helical" evidence="6">
    <location>
        <begin position="176"/>
        <end position="199"/>
    </location>
</feature>
<feature type="transmembrane region" description="Helical" evidence="6">
    <location>
        <begin position="20"/>
        <end position="36"/>
    </location>
</feature>
<evidence type="ECO:0000256" key="4">
    <source>
        <dbReference type="ARBA" id="ARBA00023136"/>
    </source>
</evidence>
<keyword evidence="4 6" id="KW-0472">Membrane</keyword>
<gene>
    <name evidence="7" type="ORF">HA299_01990</name>
</gene>
<sequence length="208" mass="23750">MKKKRQQMYAGVAKGVDRGLIALGLFLMLGAVLLGTDFRDTVGSIVGGVLSPLTAMLPMDMVIFVLAVITGLYSSLIQKYTMDWTLMHRIQDKMRKFQREYMEAQKAGNKQKLAKLEQERAQMMAEQGQIMRQQFKPMMYITVVTLPIFYWLYLQVNAAPYTMVLPVLGERSLSQGIMGFLQYWIVWYVLCSLMISQVIRKAIDVGGR</sequence>
<keyword evidence="5" id="KW-0175">Coiled coil</keyword>
<feature type="transmembrane region" description="Helical" evidence="6">
    <location>
        <begin position="56"/>
        <end position="77"/>
    </location>
</feature>
<dbReference type="AlphaFoldDB" id="A0A832RU77"/>
<evidence type="ECO:0000256" key="3">
    <source>
        <dbReference type="ARBA" id="ARBA00022989"/>
    </source>
</evidence>
<dbReference type="SMART" id="SM01415">
    <property type="entry name" value="DUF106"/>
    <property type="match status" value="1"/>
</dbReference>